<dbReference type="Pfam" id="PF05610">
    <property type="entry name" value="DUF779"/>
    <property type="match status" value="1"/>
</dbReference>
<sequence>MVERVVATDKAIELIHFLKDKYGKGLAFHQSGGCCEGSKPLCFLEDEFKVGQIDVLLGYVDGDVPFYMHENLYNYSKHTQHVLDVVDSFGSGFSIESIENKSFLIRARVFTDEEYAEVKQIIANEKAVG</sequence>
<protein>
    <submittedName>
        <fullName evidence="1">UDP-glucose 4-epimerase</fullName>
    </submittedName>
</protein>
<evidence type="ECO:0000313" key="1">
    <source>
        <dbReference type="EMBL" id="RUS51913.1"/>
    </source>
</evidence>
<dbReference type="RefSeq" id="WP_126992002.1">
    <property type="nucleotide sequence ID" value="NZ_JTFC01000044.1"/>
</dbReference>
<organism evidence="1 2">
    <name type="scientific">Candidatus Kurthia intestinigallinarum</name>
    <dbReference type="NCBI Taxonomy" id="1562256"/>
    <lineage>
        <taxon>Bacteria</taxon>
        <taxon>Bacillati</taxon>
        <taxon>Bacillota</taxon>
        <taxon>Bacilli</taxon>
        <taxon>Bacillales</taxon>
        <taxon>Caryophanaceae</taxon>
        <taxon>Kurthia</taxon>
    </lineage>
</organism>
<reference evidence="1 2" key="1">
    <citation type="submission" date="2014-11" db="EMBL/GenBank/DDBJ databases">
        <title>Genome sequence and analysis of novel Kurthia sp.</title>
        <authorList>
            <person name="Lawson J.N."/>
            <person name="Gonzalez J.E."/>
            <person name="Rinauldi L."/>
            <person name="Xuan Z."/>
            <person name="Firman A."/>
            <person name="Shaddox L."/>
            <person name="Trudeau A."/>
            <person name="Shah S."/>
            <person name="Reiman D."/>
        </authorList>
    </citation>
    <scope>NUCLEOTIDE SEQUENCE [LARGE SCALE GENOMIC DNA]</scope>
    <source>
        <strain evidence="1 2">3B1D</strain>
    </source>
</reference>
<accession>A0A433RPN5</accession>
<name>A0A433RPN5_9BACL</name>
<dbReference type="PIRSF" id="PIRSF009151">
    <property type="entry name" value="DUF779"/>
    <property type="match status" value="1"/>
</dbReference>
<dbReference type="OrthoDB" id="3725739at2"/>
<dbReference type="Proteomes" id="UP000288623">
    <property type="component" value="Unassembled WGS sequence"/>
</dbReference>
<dbReference type="EMBL" id="JTFC01000044">
    <property type="protein sequence ID" value="RUS51913.1"/>
    <property type="molecule type" value="Genomic_DNA"/>
</dbReference>
<dbReference type="InterPro" id="IPR008497">
    <property type="entry name" value="DUF779"/>
</dbReference>
<keyword evidence="2" id="KW-1185">Reference proteome</keyword>
<dbReference type="AlphaFoldDB" id="A0A433RPN5"/>
<evidence type="ECO:0000313" key="2">
    <source>
        <dbReference type="Proteomes" id="UP000288623"/>
    </source>
</evidence>
<gene>
    <name evidence="1" type="ORF">QI30_18115</name>
</gene>
<proteinExistence type="predicted"/>
<comment type="caution">
    <text evidence="1">The sequence shown here is derived from an EMBL/GenBank/DDBJ whole genome shotgun (WGS) entry which is preliminary data.</text>
</comment>